<organism evidence="2 3">
    <name type="scientific">Hymenobacter crusticola</name>
    <dbReference type="NCBI Taxonomy" id="1770526"/>
    <lineage>
        <taxon>Bacteria</taxon>
        <taxon>Pseudomonadati</taxon>
        <taxon>Bacteroidota</taxon>
        <taxon>Cytophagia</taxon>
        <taxon>Cytophagales</taxon>
        <taxon>Hymenobacteraceae</taxon>
        <taxon>Hymenobacter</taxon>
    </lineage>
</organism>
<dbReference type="EMBL" id="MTSE01000020">
    <property type="protein sequence ID" value="OUJ70864.1"/>
    <property type="molecule type" value="Genomic_DNA"/>
</dbReference>
<evidence type="ECO:0000313" key="2">
    <source>
        <dbReference type="EMBL" id="OUJ70864.1"/>
    </source>
</evidence>
<keyword evidence="1" id="KW-0732">Signal</keyword>
<name>A0A243W8X1_9BACT</name>
<evidence type="ECO:0000256" key="1">
    <source>
        <dbReference type="SAM" id="SignalP"/>
    </source>
</evidence>
<dbReference type="InterPro" id="IPR043749">
    <property type="entry name" value="DUF5694"/>
</dbReference>
<dbReference type="Proteomes" id="UP000194873">
    <property type="component" value="Unassembled WGS sequence"/>
</dbReference>
<reference evidence="2 3" key="1">
    <citation type="submission" date="2017-01" db="EMBL/GenBank/DDBJ databases">
        <title>A new Hymenobacter.</title>
        <authorList>
            <person name="Liang Y."/>
            <person name="Feng F."/>
        </authorList>
    </citation>
    <scope>NUCLEOTIDE SEQUENCE [LARGE SCALE GENOMIC DNA]</scope>
    <source>
        <strain evidence="2">MIMBbqt21</strain>
    </source>
</reference>
<comment type="caution">
    <text evidence="2">The sequence shown here is derived from an EMBL/GenBank/DDBJ whole genome shotgun (WGS) entry which is preliminary data.</text>
</comment>
<sequence length="274" mass="30831">MVHLRTSLLTTWLVALLILTAAAQTPAPKPRTKIVLLGTMHFTPSTTDMYKNAAVDLTSAQRQPQVRAVVEKLAAFHPDQICIEWSMLRQGKLDSVFQAYQQGRYTLKSNEIDQLGLPTAQQLRLPHLTAVNYRGRFDADKAIEFAKQHHQGDLLTNLDTYSNRFMAEANEKMAKLPLKDFLTYVNSPEALNTNAGFYSEYMARIGEGPDYPGIDLLTDWYSTNLHIYANILRQIKPTDKAVLVIFGQGHIPILKSLFATNPAFEVIEVAKVLK</sequence>
<dbReference type="Pfam" id="PF18950">
    <property type="entry name" value="DUF5694"/>
    <property type="match status" value="1"/>
</dbReference>
<feature type="chain" id="PRO_5012150850" description="Haem-binding uptake Tiki superfamily ChaN domain-containing protein" evidence="1">
    <location>
        <begin position="24"/>
        <end position="274"/>
    </location>
</feature>
<evidence type="ECO:0000313" key="3">
    <source>
        <dbReference type="Proteomes" id="UP000194873"/>
    </source>
</evidence>
<dbReference type="OrthoDB" id="661563at2"/>
<gene>
    <name evidence="2" type="ORF">BXP70_23320</name>
</gene>
<evidence type="ECO:0008006" key="4">
    <source>
        <dbReference type="Google" id="ProtNLM"/>
    </source>
</evidence>
<proteinExistence type="predicted"/>
<dbReference type="AlphaFoldDB" id="A0A243W8X1"/>
<keyword evidence="3" id="KW-1185">Reference proteome</keyword>
<protein>
    <recommendedName>
        <fullName evidence="4">Haem-binding uptake Tiki superfamily ChaN domain-containing protein</fullName>
    </recommendedName>
</protein>
<dbReference type="RefSeq" id="WP_086596525.1">
    <property type="nucleotide sequence ID" value="NZ_MTSE01000020.1"/>
</dbReference>
<feature type="signal peptide" evidence="1">
    <location>
        <begin position="1"/>
        <end position="23"/>
    </location>
</feature>
<accession>A0A243W8X1</accession>